<feature type="domain" description="Transposase IS204/IS1001/IS1096/IS1165 DDE" evidence="1">
    <location>
        <begin position="23"/>
        <end position="166"/>
    </location>
</feature>
<dbReference type="Proteomes" id="UP000185568">
    <property type="component" value="Unassembled WGS sequence"/>
</dbReference>
<reference evidence="2 3" key="1">
    <citation type="submission" date="2016-12" db="EMBL/GenBank/DDBJ databases">
        <title>Domibacillus antri genome sequencing.</title>
        <authorList>
            <person name="Verma A."/>
            <person name="Krishnamurthi S."/>
        </authorList>
    </citation>
    <scope>NUCLEOTIDE SEQUENCE [LARGE SCALE GENOMIC DNA]</scope>
    <source>
        <strain evidence="2 3">XD80</strain>
    </source>
</reference>
<gene>
    <name evidence="2" type="ORF">BTO30_14820</name>
</gene>
<accession>A0A1Q8Q2C8</accession>
<dbReference type="InterPro" id="IPR002560">
    <property type="entry name" value="Transposase_DDE"/>
</dbReference>
<sequence>MKKIFHTIQTQGYQGTLSAVSTLVIKIRKERKYSLQRNSQKRINRRQLGSWIWKSNEELSVDEQSHLIQCFEMYPPVKFLYDNIQVYRKAIEARDWDMFLSWLREQLSSRENAFYHYAFRLRSDLQAVKNAFLTPYSNGLLEGQINRLKTIKRMTYGRAGLEILEKRVLYRL</sequence>
<dbReference type="RefSeq" id="WP_075399486.1">
    <property type="nucleotide sequence ID" value="NZ_MSDU01000047.1"/>
</dbReference>
<dbReference type="PANTHER" id="PTHR33498:SF1">
    <property type="entry name" value="TRANSPOSASE FOR INSERTION SEQUENCE ELEMENT IS1557"/>
    <property type="match status" value="1"/>
</dbReference>
<keyword evidence="3" id="KW-1185">Reference proteome</keyword>
<dbReference type="OrthoDB" id="287363at2"/>
<dbReference type="InterPro" id="IPR047951">
    <property type="entry name" value="Transpos_ISL3"/>
</dbReference>
<proteinExistence type="predicted"/>
<comment type="caution">
    <text evidence="2">The sequence shown here is derived from an EMBL/GenBank/DDBJ whole genome shotgun (WGS) entry which is preliminary data.</text>
</comment>
<evidence type="ECO:0000313" key="2">
    <source>
        <dbReference type="EMBL" id="OLN21472.1"/>
    </source>
</evidence>
<name>A0A1Q8Q2C8_9BACI</name>
<evidence type="ECO:0000259" key="1">
    <source>
        <dbReference type="Pfam" id="PF01610"/>
    </source>
</evidence>
<dbReference type="EMBL" id="MSDU01000047">
    <property type="protein sequence ID" value="OLN21472.1"/>
    <property type="molecule type" value="Genomic_DNA"/>
</dbReference>
<dbReference type="STRING" id="1714264.BTO30_14820"/>
<dbReference type="AlphaFoldDB" id="A0A1Q8Q2C8"/>
<organism evidence="2 3">
    <name type="scientific">Domibacillus antri</name>
    <dbReference type="NCBI Taxonomy" id="1714264"/>
    <lineage>
        <taxon>Bacteria</taxon>
        <taxon>Bacillati</taxon>
        <taxon>Bacillota</taxon>
        <taxon>Bacilli</taxon>
        <taxon>Bacillales</taxon>
        <taxon>Bacillaceae</taxon>
        <taxon>Domibacillus</taxon>
    </lineage>
</organism>
<protein>
    <recommendedName>
        <fullName evidence="1">Transposase IS204/IS1001/IS1096/IS1165 DDE domain-containing protein</fullName>
    </recommendedName>
</protein>
<dbReference type="PANTHER" id="PTHR33498">
    <property type="entry name" value="TRANSPOSASE FOR INSERTION SEQUENCE ELEMENT IS1557"/>
    <property type="match status" value="1"/>
</dbReference>
<dbReference type="Pfam" id="PF01610">
    <property type="entry name" value="DDE_Tnp_ISL3"/>
    <property type="match status" value="1"/>
</dbReference>
<evidence type="ECO:0000313" key="3">
    <source>
        <dbReference type="Proteomes" id="UP000185568"/>
    </source>
</evidence>